<sequence>MNLLQRLLLGCSSLVKLLLWRSSKKKDHHGVKQVFDDRDRCCCCRWDQLPTDLLETIVDRLSSDIDCVRLSMVCKSWRSSVKNRTRTQTRLPWLLLPPQDTKHLKFFDFSAGSFCNFTLPKSLQGGKFCASSKGWLIIDKGPRFNPILFLYNPISGARFRLPPLNTIPSFQEYVREFKDVYNITSYVDKIELSSPDVSSKNCVVAATFFNRETMALCRPEDKKWSIFQGVDKNNKCSDMLFFNGVLYVLMFSKNLDVTFATHSIRVGDGDDDVVLKLIPHGISLRAEAGSSFTLDHLIHWVPLDQNETSWIAEKGLFKSYLVESNDELLIVHKILNVISVIIIGDEDGIGNGNEDHEFGENNNHEHDLHHHDDDEHDHNEGDEDEYGVDNGNDDLEVGENNNHGHDHHHHHHNDDEHDHNDDDYVDHFQVTQLSKFEIFHIGDPNSSYIDHVATRLHSLDNRTLFVAERGSISIPLTSLDDGLKRNCIFFLDDSSRDNLSRDSGVFYIEDGRIELSFPFRWDDTRKFYTSWLFPNRLDYRTKFCMMTWFSPNIW</sequence>
<dbReference type="Pfam" id="PF00646">
    <property type="entry name" value="F-box"/>
    <property type="match status" value="1"/>
</dbReference>
<dbReference type="EMBL" id="JAUESC010000384">
    <property type="protein sequence ID" value="KAK0582461.1"/>
    <property type="molecule type" value="Genomic_DNA"/>
</dbReference>
<dbReference type="InterPro" id="IPR001810">
    <property type="entry name" value="F-box_dom"/>
</dbReference>
<dbReference type="SUPFAM" id="SSF81383">
    <property type="entry name" value="F-box domain"/>
    <property type="match status" value="1"/>
</dbReference>
<evidence type="ECO:0000259" key="2">
    <source>
        <dbReference type="SMART" id="SM00256"/>
    </source>
</evidence>
<feature type="compositionally biased region" description="Acidic residues" evidence="1">
    <location>
        <begin position="380"/>
        <end position="397"/>
    </location>
</feature>
<dbReference type="InterPro" id="IPR005174">
    <property type="entry name" value="KIB1-4_b-propeller"/>
</dbReference>
<dbReference type="AlphaFoldDB" id="A0AA39VJY8"/>
<accession>A0AA39VJY8</accession>
<feature type="region of interest" description="Disordered" evidence="1">
    <location>
        <begin position="352"/>
        <end position="423"/>
    </location>
</feature>
<dbReference type="InterPro" id="IPR036047">
    <property type="entry name" value="F-box-like_dom_sf"/>
</dbReference>
<comment type="caution">
    <text evidence="3">The sequence shown here is derived from an EMBL/GenBank/DDBJ whole genome shotgun (WGS) entry which is preliminary data.</text>
</comment>
<gene>
    <name evidence="3" type="ORF">LWI29_025895</name>
</gene>
<dbReference type="Pfam" id="PF03478">
    <property type="entry name" value="Beta-prop_KIB1-4"/>
    <property type="match status" value="1"/>
</dbReference>
<reference evidence="3" key="1">
    <citation type="journal article" date="2022" name="Plant J.">
        <title>Strategies of tolerance reflected in two North American maple genomes.</title>
        <authorList>
            <person name="McEvoy S.L."/>
            <person name="Sezen U.U."/>
            <person name="Trouern-Trend A."/>
            <person name="McMahon S.M."/>
            <person name="Schaberg P.G."/>
            <person name="Yang J."/>
            <person name="Wegrzyn J.L."/>
            <person name="Swenson N.G."/>
        </authorList>
    </citation>
    <scope>NUCLEOTIDE SEQUENCE</scope>
    <source>
        <strain evidence="3">NS2018</strain>
    </source>
</reference>
<feature type="compositionally biased region" description="Basic and acidic residues" evidence="1">
    <location>
        <begin position="353"/>
        <end position="379"/>
    </location>
</feature>
<organism evidence="3 4">
    <name type="scientific">Acer saccharum</name>
    <name type="common">Sugar maple</name>
    <dbReference type="NCBI Taxonomy" id="4024"/>
    <lineage>
        <taxon>Eukaryota</taxon>
        <taxon>Viridiplantae</taxon>
        <taxon>Streptophyta</taxon>
        <taxon>Embryophyta</taxon>
        <taxon>Tracheophyta</taxon>
        <taxon>Spermatophyta</taxon>
        <taxon>Magnoliopsida</taxon>
        <taxon>eudicotyledons</taxon>
        <taxon>Gunneridae</taxon>
        <taxon>Pentapetalae</taxon>
        <taxon>rosids</taxon>
        <taxon>malvids</taxon>
        <taxon>Sapindales</taxon>
        <taxon>Sapindaceae</taxon>
        <taxon>Hippocastanoideae</taxon>
        <taxon>Acereae</taxon>
        <taxon>Acer</taxon>
    </lineage>
</organism>
<evidence type="ECO:0000313" key="3">
    <source>
        <dbReference type="EMBL" id="KAK0582461.1"/>
    </source>
</evidence>
<dbReference type="Gene3D" id="1.20.1280.50">
    <property type="match status" value="1"/>
</dbReference>
<keyword evidence="4" id="KW-1185">Reference proteome</keyword>
<reference evidence="3" key="2">
    <citation type="submission" date="2023-06" db="EMBL/GenBank/DDBJ databases">
        <authorList>
            <person name="Swenson N.G."/>
            <person name="Wegrzyn J.L."/>
            <person name="Mcevoy S.L."/>
        </authorList>
    </citation>
    <scope>NUCLEOTIDE SEQUENCE</scope>
    <source>
        <strain evidence="3">NS2018</strain>
        <tissue evidence="3">Leaf</tissue>
    </source>
</reference>
<dbReference type="Proteomes" id="UP001168877">
    <property type="component" value="Unassembled WGS sequence"/>
</dbReference>
<name>A0AA39VJY8_ACESA</name>
<proteinExistence type="predicted"/>
<feature type="domain" description="F-box" evidence="2">
    <location>
        <begin position="49"/>
        <end position="90"/>
    </location>
</feature>
<protein>
    <recommendedName>
        <fullName evidence="2">F-box domain-containing protein</fullName>
    </recommendedName>
</protein>
<evidence type="ECO:0000313" key="4">
    <source>
        <dbReference type="Proteomes" id="UP001168877"/>
    </source>
</evidence>
<dbReference type="SMART" id="SM00256">
    <property type="entry name" value="FBOX"/>
    <property type="match status" value="1"/>
</dbReference>
<evidence type="ECO:0000256" key="1">
    <source>
        <dbReference type="SAM" id="MobiDB-lite"/>
    </source>
</evidence>
<dbReference type="PANTHER" id="PTHR33110">
    <property type="entry name" value="F-BOX/KELCH-REPEAT PROTEIN-RELATED"/>
    <property type="match status" value="1"/>
</dbReference>
<dbReference type="PANTHER" id="PTHR33110:SF71">
    <property type="entry name" value="F-BOX_KELCH-REPEAT PROTEIN"/>
    <property type="match status" value="1"/>
</dbReference>
<feature type="compositionally biased region" description="Basic and acidic residues" evidence="1">
    <location>
        <begin position="412"/>
        <end position="423"/>
    </location>
</feature>